<dbReference type="CDD" id="cd23659">
    <property type="entry name" value="USP_At3g01520-like"/>
    <property type="match status" value="1"/>
</dbReference>
<proteinExistence type="predicted"/>
<comment type="caution">
    <text evidence="2">The sequence shown here is derived from an EMBL/GenBank/DDBJ whole genome shotgun (WGS) entry which is preliminary data.</text>
</comment>
<sequence>MEETTAETSAAAAEGVGLVTARKKMMKVLVPVDESDGSFYALRWALEHLFSSSEPEDEQEPNTITLVNVQPVFQPFIYPAGPVVYATPAVIDSVKKAQEQNAANILARALRICKDKKVKAETLILEGDPKDRICQVAEQLQVDLVVVGSRGLGTIKGHCWEALATTARTTLIARFSSSSLPQNCLMTNLNTENSYPNYGRSAASN</sequence>
<dbReference type="PANTHER" id="PTHR31964:SF124">
    <property type="entry name" value="ADENINE NUCLEOTIDE ALPHA HYDROLASES-LIKE SUPERFAMILY PROTEIN"/>
    <property type="match status" value="1"/>
</dbReference>
<dbReference type="PRINTS" id="PR01438">
    <property type="entry name" value="UNVRSLSTRESS"/>
</dbReference>
<gene>
    <name evidence="2" type="ORF">Sangu_1397100</name>
</gene>
<organism evidence="2">
    <name type="scientific">Sesamum angustifolium</name>
    <dbReference type="NCBI Taxonomy" id="2727405"/>
    <lineage>
        <taxon>Eukaryota</taxon>
        <taxon>Viridiplantae</taxon>
        <taxon>Streptophyta</taxon>
        <taxon>Embryophyta</taxon>
        <taxon>Tracheophyta</taxon>
        <taxon>Spermatophyta</taxon>
        <taxon>Magnoliopsida</taxon>
        <taxon>eudicotyledons</taxon>
        <taxon>Gunneridae</taxon>
        <taxon>Pentapetalae</taxon>
        <taxon>asterids</taxon>
        <taxon>lamiids</taxon>
        <taxon>Lamiales</taxon>
        <taxon>Pedaliaceae</taxon>
        <taxon>Sesamum</taxon>
    </lineage>
</organism>
<reference evidence="2" key="1">
    <citation type="submission" date="2020-06" db="EMBL/GenBank/DDBJ databases">
        <authorList>
            <person name="Li T."/>
            <person name="Hu X."/>
            <person name="Zhang T."/>
            <person name="Song X."/>
            <person name="Zhang H."/>
            <person name="Dai N."/>
            <person name="Sheng W."/>
            <person name="Hou X."/>
            <person name="Wei L."/>
        </authorList>
    </citation>
    <scope>NUCLEOTIDE SEQUENCE</scope>
    <source>
        <strain evidence="2">G01</strain>
        <tissue evidence="2">Leaf</tissue>
    </source>
</reference>
<name>A0AAW2N5J3_9LAMI</name>
<dbReference type="InterPro" id="IPR014729">
    <property type="entry name" value="Rossmann-like_a/b/a_fold"/>
</dbReference>
<dbReference type="InterPro" id="IPR006016">
    <property type="entry name" value="UspA"/>
</dbReference>
<dbReference type="Gene3D" id="3.40.50.620">
    <property type="entry name" value="HUPs"/>
    <property type="match status" value="1"/>
</dbReference>
<accession>A0AAW2N5J3</accession>
<feature type="domain" description="UspA" evidence="1">
    <location>
        <begin position="26"/>
        <end position="157"/>
    </location>
</feature>
<protein>
    <recommendedName>
        <fullName evidence="1">UspA domain-containing protein</fullName>
    </recommendedName>
</protein>
<reference evidence="2" key="2">
    <citation type="journal article" date="2024" name="Plant">
        <title>Genomic evolution and insights into agronomic trait innovations of Sesamum species.</title>
        <authorList>
            <person name="Miao H."/>
            <person name="Wang L."/>
            <person name="Qu L."/>
            <person name="Liu H."/>
            <person name="Sun Y."/>
            <person name="Le M."/>
            <person name="Wang Q."/>
            <person name="Wei S."/>
            <person name="Zheng Y."/>
            <person name="Lin W."/>
            <person name="Duan Y."/>
            <person name="Cao H."/>
            <person name="Xiong S."/>
            <person name="Wang X."/>
            <person name="Wei L."/>
            <person name="Li C."/>
            <person name="Ma Q."/>
            <person name="Ju M."/>
            <person name="Zhao R."/>
            <person name="Li G."/>
            <person name="Mu C."/>
            <person name="Tian Q."/>
            <person name="Mei H."/>
            <person name="Zhang T."/>
            <person name="Gao T."/>
            <person name="Zhang H."/>
        </authorList>
    </citation>
    <scope>NUCLEOTIDE SEQUENCE</scope>
    <source>
        <strain evidence="2">G01</strain>
    </source>
</reference>
<dbReference type="PANTHER" id="PTHR31964">
    <property type="entry name" value="ADENINE NUCLEOTIDE ALPHA HYDROLASES-LIKE SUPERFAMILY PROTEIN"/>
    <property type="match status" value="1"/>
</dbReference>
<dbReference type="EMBL" id="JACGWK010000008">
    <property type="protein sequence ID" value="KAL0338750.1"/>
    <property type="molecule type" value="Genomic_DNA"/>
</dbReference>
<dbReference type="AlphaFoldDB" id="A0AAW2N5J3"/>
<evidence type="ECO:0000313" key="2">
    <source>
        <dbReference type="EMBL" id="KAL0338750.1"/>
    </source>
</evidence>
<dbReference type="InterPro" id="IPR006015">
    <property type="entry name" value="Universal_stress_UspA"/>
</dbReference>
<evidence type="ECO:0000259" key="1">
    <source>
        <dbReference type="Pfam" id="PF00582"/>
    </source>
</evidence>
<dbReference type="Pfam" id="PF00582">
    <property type="entry name" value="Usp"/>
    <property type="match status" value="1"/>
</dbReference>
<dbReference type="SUPFAM" id="SSF52402">
    <property type="entry name" value="Adenine nucleotide alpha hydrolases-like"/>
    <property type="match status" value="1"/>
</dbReference>